<keyword evidence="3" id="KW-1185">Reference proteome</keyword>
<keyword evidence="1" id="KW-0812">Transmembrane</keyword>
<accession>A0A7D6H8Y5</accession>
<dbReference type="EMBL" id="CP059154">
    <property type="protein sequence ID" value="QLK27728.1"/>
    <property type="molecule type" value="Genomic_DNA"/>
</dbReference>
<name>A0A7D6H8Y5_9EURY</name>
<dbReference type="Proteomes" id="UP000510869">
    <property type="component" value="Chromosome"/>
</dbReference>
<keyword evidence="1" id="KW-0472">Membrane</keyword>
<feature type="transmembrane region" description="Helical" evidence="1">
    <location>
        <begin position="132"/>
        <end position="151"/>
    </location>
</feature>
<evidence type="ECO:0000256" key="1">
    <source>
        <dbReference type="SAM" id="Phobius"/>
    </source>
</evidence>
<feature type="transmembrane region" description="Helical" evidence="1">
    <location>
        <begin position="94"/>
        <end position="120"/>
    </location>
</feature>
<dbReference type="AlphaFoldDB" id="A0A7D6H8Y5"/>
<reference evidence="2 3" key="1">
    <citation type="submission" date="2020-07" db="EMBL/GenBank/DDBJ databases">
        <title>Natrinema (YPL30) sp. nov. and Haloterrigena xxxxxx (YPL8) sp. nov., isolated from a salt mine.</title>
        <authorList>
            <person name="Cui H."/>
        </authorList>
    </citation>
    <scope>NUCLEOTIDE SEQUENCE [LARGE SCALE GENOMIC DNA]</scope>
    <source>
        <strain evidence="2 3">YPL13</strain>
    </source>
</reference>
<feature type="transmembrane region" description="Helical" evidence="1">
    <location>
        <begin position="197"/>
        <end position="215"/>
    </location>
</feature>
<keyword evidence="1" id="KW-1133">Transmembrane helix</keyword>
<organism evidence="2 3">
    <name type="scientific">Natrinema zhouii</name>
    <dbReference type="NCBI Taxonomy" id="1710539"/>
    <lineage>
        <taxon>Archaea</taxon>
        <taxon>Methanobacteriati</taxon>
        <taxon>Methanobacteriota</taxon>
        <taxon>Stenosarchaea group</taxon>
        <taxon>Halobacteria</taxon>
        <taxon>Halobacteriales</taxon>
        <taxon>Natrialbaceae</taxon>
        <taxon>Natrinema</taxon>
    </lineage>
</organism>
<evidence type="ECO:0000313" key="3">
    <source>
        <dbReference type="Proteomes" id="UP000510869"/>
    </source>
</evidence>
<sequence>MEFISTIVNAEYVTYAVAIAVAVAVLVAVLVGITVLARFLFRLFTVPGVVVHEFAHKQACDLVGVPVLEVAYFRFGDPPGYVQHVTPDRYRASFVVSVAPFLVNTIVAFAAFLGLATLVSTTGDIRAASSETIAAAAVLGWLGLSIGMHAFPSRGDANVLWNRSRTEWRGSPRVLLGVPIVVVIYIANLLSWLWADVLYAIGLFVLAAWIVGFGVA</sequence>
<feature type="transmembrane region" description="Helical" evidence="1">
    <location>
        <begin position="172"/>
        <end position="191"/>
    </location>
</feature>
<dbReference type="KEGG" id="nay:HYG81_09045"/>
<evidence type="ECO:0000313" key="2">
    <source>
        <dbReference type="EMBL" id="QLK27728.1"/>
    </source>
</evidence>
<feature type="transmembrane region" description="Helical" evidence="1">
    <location>
        <begin position="12"/>
        <end position="37"/>
    </location>
</feature>
<proteinExistence type="predicted"/>
<protein>
    <submittedName>
        <fullName evidence="2">DUF3267 domain-containing protein</fullName>
    </submittedName>
</protein>
<gene>
    <name evidence="2" type="ORF">HYG81_09045</name>
</gene>
<dbReference type="OrthoDB" id="147208at2157"/>